<evidence type="ECO:0000256" key="7">
    <source>
        <dbReference type="PIRSR" id="PIRSR600183-50"/>
    </source>
</evidence>
<dbReference type="OrthoDB" id="9802241at2"/>
<dbReference type="InterPro" id="IPR022644">
    <property type="entry name" value="De-COase2_N"/>
</dbReference>
<dbReference type="SUPFAM" id="SSF51419">
    <property type="entry name" value="PLP-binding barrel"/>
    <property type="match status" value="1"/>
</dbReference>
<dbReference type="PRINTS" id="PR01179">
    <property type="entry name" value="ODADCRBXLASE"/>
</dbReference>
<evidence type="ECO:0000313" key="11">
    <source>
        <dbReference type="EMBL" id="AIT09913.1"/>
    </source>
</evidence>
<feature type="binding site" evidence="5">
    <location>
        <position position="279"/>
    </location>
    <ligand>
        <name>substrate</name>
    </ligand>
</feature>
<name>A0A097EQR8_9GAMM</name>
<dbReference type="GO" id="GO:0030170">
    <property type="term" value="F:pyridoxal phosphate binding"/>
    <property type="evidence" value="ECO:0007669"/>
    <property type="project" value="UniProtKB-UniRule"/>
</dbReference>
<comment type="similarity">
    <text evidence="5">Belongs to the Orn/Lys/Arg decarboxylase class-II family. LysA subfamily.</text>
</comment>
<dbReference type="SUPFAM" id="SSF50621">
    <property type="entry name" value="Alanine racemase C-terminal domain-like"/>
    <property type="match status" value="1"/>
</dbReference>
<keyword evidence="5" id="KW-0028">Amino-acid biosynthesis</keyword>
<feature type="binding site" evidence="5">
    <location>
        <position position="347"/>
    </location>
    <ligand>
        <name>substrate</name>
    </ligand>
</feature>
<dbReference type="PRINTS" id="PR01181">
    <property type="entry name" value="DAPDCRBXLASE"/>
</dbReference>
<comment type="catalytic activity">
    <reaction evidence="5 8">
        <text>meso-2,6-diaminopimelate + H(+) = L-lysine + CO2</text>
        <dbReference type="Rhea" id="RHEA:15101"/>
        <dbReference type="ChEBI" id="CHEBI:15378"/>
        <dbReference type="ChEBI" id="CHEBI:16526"/>
        <dbReference type="ChEBI" id="CHEBI:32551"/>
        <dbReference type="ChEBI" id="CHEBI:57791"/>
        <dbReference type="EC" id="4.1.1.20"/>
    </reaction>
</comment>
<evidence type="ECO:0000256" key="2">
    <source>
        <dbReference type="ARBA" id="ARBA00022793"/>
    </source>
</evidence>
<dbReference type="PANTHER" id="PTHR43727">
    <property type="entry name" value="DIAMINOPIMELATE DECARBOXYLASE"/>
    <property type="match status" value="1"/>
</dbReference>
<dbReference type="Gene3D" id="2.40.37.10">
    <property type="entry name" value="Lyase, Ornithine Decarboxylase, Chain A, domain 1"/>
    <property type="match status" value="1"/>
</dbReference>
<dbReference type="GO" id="GO:0008836">
    <property type="term" value="F:diaminopimelate decarboxylase activity"/>
    <property type="evidence" value="ECO:0007669"/>
    <property type="project" value="UniProtKB-UniRule"/>
</dbReference>
<evidence type="ECO:0000256" key="8">
    <source>
        <dbReference type="RuleBase" id="RU003738"/>
    </source>
</evidence>
<dbReference type="RefSeq" id="WP_040010256.1">
    <property type="nucleotide sequence ID" value="NZ_CP009574.1"/>
</dbReference>
<evidence type="ECO:0000256" key="5">
    <source>
        <dbReference type="HAMAP-Rule" id="MF_02120"/>
    </source>
</evidence>
<dbReference type="InterPro" id="IPR000183">
    <property type="entry name" value="Orn/DAP/Arg_de-COase"/>
</dbReference>
<dbReference type="UniPathway" id="UPA00034">
    <property type="reaction ID" value="UER00027"/>
</dbReference>
<dbReference type="NCBIfam" id="TIGR01048">
    <property type="entry name" value="lysA"/>
    <property type="match status" value="1"/>
</dbReference>
<feature type="binding site" evidence="5">
    <location>
        <begin position="276"/>
        <end position="279"/>
    </location>
    <ligand>
        <name>pyridoxal 5'-phosphate</name>
        <dbReference type="ChEBI" id="CHEBI:597326"/>
    </ligand>
</feature>
<evidence type="ECO:0000313" key="12">
    <source>
        <dbReference type="Proteomes" id="UP000029672"/>
    </source>
</evidence>
<feature type="active site" description="Proton donor" evidence="7">
    <location>
        <position position="346"/>
    </location>
</feature>
<dbReference type="GO" id="GO:0009089">
    <property type="term" value="P:lysine biosynthetic process via diaminopimelate"/>
    <property type="evidence" value="ECO:0007669"/>
    <property type="project" value="UniProtKB-UniRule"/>
</dbReference>
<dbReference type="eggNOG" id="COG0019">
    <property type="taxonomic scope" value="Bacteria"/>
</dbReference>
<dbReference type="Pfam" id="PF02784">
    <property type="entry name" value="Orn_Arg_deC_N"/>
    <property type="match status" value="1"/>
</dbReference>
<dbReference type="KEGG" id="frf:LO80_07995"/>
<evidence type="ECO:0000256" key="1">
    <source>
        <dbReference type="ARBA" id="ARBA00001933"/>
    </source>
</evidence>
<evidence type="ECO:0000256" key="4">
    <source>
        <dbReference type="ARBA" id="ARBA00023239"/>
    </source>
</evidence>
<accession>A0A097EQR8</accession>
<keyword evidence="12" id="KW-1185">Reference proteome</keyword>
<keyword evidence="2 5" id="KW-0210">Decarboxylase</keyword>
<dbReference type="AlphaFoldDB" id="A0A097EQR8"/>
<organism evidence="11 12">
    <name type="scientific">Candidatus Francisella endociliophora</name>
    <dbReference type="NCBI Taxonomy" id="653937"/>
    <lineage>
        <taxon>Bacteria</taxon>
        <taxon>Pseudomonadati</taxon>
        <taxon>Pseudomonadota</taxon>
        <taxon>Gammaproteobacteria</taxon>
        <taxon>Thiotrichales</taxon>
        <taxon>Francisellaceae</taxon>
        <taxon>Francisella</taxon>
    </lineage>
</organism>
<dbReference type="HAMAP" id="MF_02120">
    <property type="entry name" value="LysA"/>
    <property type="match status" value="1"/>
</dbReference>
<reference evidence="11 12" key="1">
    <citation type="submission" date="2014-10" db="EMBL/GenBank/DDBJ databases">
        <title>Whole genome sequence of Francisella endociliophora strain FSC1006, isolated from a laboratory culture of the marine ciliate Euplotes raikovi.</title>
        <authorList>
            <person name="Granberg M."/>
            <person name="Backman S."/>
            <person name="Lundmark E."/>
            <person name="Nilsson E."/>
            <person name="Karlsson E."/>
            <person name="Thelaus J."/>
            <person name="Ohrman C."/>
            <person name="Larkeryd A."/>
            <person name="Stenberg P."/>
        </authorList>
    </citation>
    <scope>NUCLEOTIDE SEQUENCE [LARGE SCALE GENOMIC DNA]</scope>
    <source>
        <strain evidence="11 12">FSC1006</strain>
    </source>
</reference>
<dbReference type="InterPro" id="IPR029066">
    <property type="entry name" value="PLP-binding_barrel"/>
</dbReference>
<dbReference type="FunFam" id="3.20.20.10:FF:000003">
    <property type="entry name" value="Diaminopimelate decarboxylase"/>
    <property type="match status" value="1"/>
</dbReference>
<feature type="modified residue" description="N6-(pyridoxal phosphate)lysine" evidence="5 7">
    <location>
        <position position="58"/>
    </location>
</feature>
<evidence type="ECO:0000259" key="10">
    <source>
        <dbReference type="Pfam" id="PF02784"/>
    </source>
</evidence>
<dbReference type="STRING" id="1547445.LO80_07995"/>
<proteinExistence type="inferred from homology"/>
<comment type="cofactor">
    <cofactor evidence="1 5 7 8">
        <name>pyridoxal 5'-phosphate</name>
        <dbReference type="ChEBI" id="CHEBI:597326"/>
    </cofactor>
</comment>
<keyword evidence="4 5" id="KW-0456">Lyase</keyword>
<dbReference type="PANTHER" id="PTHR43727:SF2">
    <property type="entry name" value="GROUP IV DECARBOXYLASE"/>
    <property type="match status" value="1"/>
</dbReference>
<feature type="binding site" evidence="5">
    <location>
        <position position="319"/>
    </location>
    <ligand>
        <name>substrate</name>
    </ligand>
</feature>
<dbReference type="EC" id="4.1.1.20" evidence="5 6"/>
<dbReference type="HOGENOM" id="CLU_026444_0_0_6"/>
<feature type="binding site" evidence="5">
    <location>
        <position position="375"/>
    </location>
    <ligand>
        <name>pyridoxal 5'-phosphate</name>
        <dbReference type="ChEBI" id="CHEBI:597326"/>
    </ligand>
</feature>
<dbReference type="EMBL" id="CP009574">
    <property type="protein sequence ID" value="AIT09913.1"/>
    <property type="molecule type" value="Genomic_DNA"/>
</dbReference>
<feature type="binding site" evidence="5">
    <location>
        <position position="375"/>
    </location>
    <ligand>
        <name>substrate</name>
    </ligand>
</feature>
<feature type="domain" description="Orn/DAP/Arg decarboxylase 2 N-terminal" evidence="10">
    <location>
        <begin position="41"/>
        <end position="282"/>
    </location>
</feature>
<comment type="function">
    <text evidence="5">Specifically catalyzes the decarboxylation of meso-diaminopimelate (meso-DAP) to L-lysine.</text>
</comment>
<dbReference type="CDD" id="cd06828">
    <property type="entry name" value="PLPDE_III_DapDC"/>
    <property type="match status" value="1"/>
</dbReference>
<evidence type="ECO:0000259" key="9">
    <source>
        <dbReference type="Pfam" id="PF00278"/>
    </source>
</evidence>
<keyword evidence="5 8" id="KW-0457">Lysine biosynthesis</keyword>
<gene>
    <name evidence="5" type="primary">lysA</name>
    <name evidence="11" type="ORF">LO80_07995</name>
</gene>
<dbReference type="Gene3D" id="3.20.20.10">
    <property type="entry name" value="Alanine racemase"/>
    <property type="match status" value="1"/>
</dbReference>
<evidence type="ECO:0000256" key="6">
    <source>
        <dbReference type="NCBIfam" id="TIGR01048"/>
    </source>
</evidence>
<sequence>MSNYTIFDNKKLVEQVRAKSLTTPCYIYDTQLLEDTFATAKSALDKNFKNAEIHYAIKANHNPNIISIAKKHNMGIDCVSGGEISRALEQGVNSKHVVFAGVGKADWEIELAIDNDIFAFNCESLEEIEVINQIAQAKNKFVDICLRVNPNIDAQTHHYISTGQFDDKFGIAFADILNWFNVGFYRFANINVIGLHYHVGSQILNNQVFQSLAITSNEHMKLLEQIGVKIGHINFGGGLGIDYDNPELNPIADFDSFFVNFAEFFEYCDDVKLHFELGRALVGQSGMLLSQVLFNKTTQNTDFVIVDAGMTELLRPALYQAKHKIVGLVEDNGKEKQHYHVVGPICESSDVFAKYYPLPELKRGNLIAIYSAGAYGKVLASEYNLRPTVKEYFI</sequence>
<keyword evidence="3 5" id="KW-0663">Pyridoxal phosphate</keyword>
<evidence type="ECO:0000256" key="3">
    <source>
        <dbReference type="ARBA" id="ARBA00022898"/>
    </source>
</evidence>
<dbReference type="Proteomes" id="UP000029672">
    <property type="component" value="Chromosome"/>
</dbReference>
<feature type="binding site" evidence="5">
    <location>
        <position position="315"/>
    </location>
    <ligand>
        <name>substrate</name>
    </ligand>
</feature>
<dbReference type="InterPro" id="IPR022643">
    <property type="entry name" value="De-COase2_C"/>
</dbReference>
<dbReference type="Pfam" id="PF00278">
    <property type="entry name" value="Orn_DAP_Arg_deC"/>
    <property type="match status" value="1"/>
</dbReference>
<feature type="binding site" evidence="5">
    <location>
        <position position="238"/>
    </location>
    <ligand>
        <name>pyridoxal 5'-phosphate</name>
        <dbReference type="ChEBI" id="CHEBI:597326"/>
    </ligand>
</feature>
<protein>
    <recommendedName>
        <fullName evidence="5 6">Diaminopimelate decarboxylase</fullName>
        <shortName evidence="5">DAP decarboxylase</shortName>
        <shortName evidence="5">DAPDC</shortName>
        <ecNumber evidence="5 6">4.1.1.20</ecNumber>
    </recommendedName>
</protein>
<feature type="domain" description="Orn/DAP/Arg decarboxylase 2 C-terminal" evidence="9">
    <location>
        <begin position="25"/>
        <end position="373"/>
    </location>
</feature>
<dbReference type="InterPro" id="IPR002986">
    <property type="entry name" value="DAP_deCOOHase_LysA"/>
</dbReference>
<comment type="pathway">
    <text evidence="5 8">Amino-acid biosynthesis; L-lysine biosynthesis via DAP pathway; L-lysine from DL-2,6-diaminopimelate: step 1/1.</text>
</comment>
<comment type="subunit">
    <text evidence="5">Homodimer.</text>
</comment>
<dbReference type="InterPro" id="IPR009006">
    <property type="entry name" value="Ala_racemase/Decarboxylase_C"/>
</dbReference>